<sequence length="208" mass="22847">MLKQHRNLLYLLCPFLLILALIAGWNALDFAQYPDQAADGAAWDKSWEMMAKAVGIEPPGHGLTLLANNSVLAGEDTYYAAWTVGEPVQYTNVDGDEVDLYPAQLYLLLYGCADETAAEEACADFLAREKETYTVQDERTETHNAQDYTVLDYTGGSADNPYDRGSSAFAVRGNYVLVAELLAQDSFDGDLPQILADFLDGVHYDAAL</sequence>
<evidence type="ECO:0000313" key="2">
    <source>
        <dbReference type="Proteomes" id="UP000823933"/>
    </source>
</evidence>
<name>A0A9D1QBP8_9FIRM</name>
<protein>
    <submittedName>
        <fullName evidence="1">Uncharacterized protein</fullName>
    </submittedName>
</protein>
<reference evidence="1" key="1">
    <citation type="journal article" date="2021" name="PeerJ">
        <title>Extensive microbial diversity within the chicken gut microbiome revealed by metagenomics and culture.</title>
        <authorList>
            <person name="Gilroy R."/>
            <person name="Ravi A."/>
            <person name="Getino M."/>
            <person name="Pursley I."/>
            <person name="Horton D.L."/>
            <person name="Alikhan N.F."/>
            <person name="Baker D."/>
            <person name="Gharbi K."/>
            <person name="Hall N."/>
            <person name="Watson M."/>
            <person name="Adriaenssens E.M."/>
            <person name="Foster-Nyarko E."/>
            <person name="Jarju S."/>
            <person name="Secka A."/>
            <person name="Antonio M."/>
            <person name="Oren A."/>
            <person name="Chaudhuri R.R."/>
            <person name="La Ragione R."/>
            <person name="Hildebrand F."/>
            <person name="Pallen M.J."/>
        </authorList>
    </citation>
    <scope>NUCLEOTIDE SEQUENCE</scope>
    <source>
        <strain evidence="1">ChiHcolR34-3080</strain>
    </source>
</reference>
<proteinExistence type="predicted"/>
<dbReference type="EMBL" id="DXHQ01000078">
    <property type="protein sequence ID" value="HIW09041.1"/>
    <property type="molecule type" value="Genomic_DNA"/>
</dbReference>
<gene>
    <name evidence="1" type="ORF">H9890_06560</name>
</gene>
<dbReference type="Proteomes" id="UP000823933">
    <property type="component" value="Unassembled WGS sequence"/>
</dbReference>
<dbReference type="AlphaFoldDB" id="A0A9D1QBP8"/>
<organism evidence="1 2">
    <name type="scientific">Candidatus Faecalibacterium intestinigallinarum</name>
    <dbReference type="NCBI Taxonomy" id="2838581"/>
    <lineage>
        <taxon>Bacteria</taxon>
        <taxon>Bacillati</taxon>
        <taxon>Bacillota</taxon>
        <taxon>Clostridia</taxon>
        <taxon>Eubacteriales</taxon>
        <taxon>Oscillospiraceae</taxon>
        <taxon>Faecalibacterium</taxon>
    </lineage>
</organism>
<accession>A0A9D1QBP8</accession>
<reference evidence="1" key="2">
    <citation type="submission" date="2021-04" db="EMBL/GenBank/DDBJ databases">
        <authorList>
            <person name="Gilroy R."/>
        </authorList>
    </citation>
    <scope>NUCLEOTIDE SEQUENCE</scope>
    <source>
        <strain evidence="1">ChiHcolR34-3080</strain>
    </source>
</reference>
<evidence type="ECO:0000313" key="1">
    <source>
        <dbReference type="EMBL" id="HIW09041.1"/>
    </source>
</evidence>
<comment type="caution">
    <text evidence="1">The sequence shown here is derived from an EMBL/GenBank/DDBJ whole genome shotgun (WGS) entry which is preliminary data.</text>
</comment>